<dbReference type="RefSeq" id="WP_149887310.1">
    <property type="nucleotide sequence ID" value="NZ_DAITRP010000004.1"/>
</dbReference>
<keyword evidence="1" id="KW-0489">Methyltransferase</keyword>
<organism evidence="1 2">
    <name type="scientific">Alistipes shahii</name>
    <dbReference type="NCBI Taxonomy" id="328814"/>
    <lineage>
        <taxon>Bacteria</taxon>
        <taxon>Pseudomonadati</taxon>
        <taxon>Bacteroidota</taxon>
        <taxon>Bacteroidia</taxon>
        <taxon>Bacteroidales</taxon>
        <taxon>Rikenellaceae</taxon>
        <taxon>Alistipes</taxon>
    </lineage>
</organism>
<keyword evidence="1" id="KW-0808">Transferase</keyword>
<dbReference type="EMBL" id="VVXK01000009">
    <property type="protein sequence ID" value="KAA2370248.1"/>
    <property type="molecule type" value="Genomic_DNA"/>
</dbReference>
<dbReference type="AlphaFoldDB" id="A0A5B3G9F7"/>
<proteinExistence type="predicted"/>
<dbReference type="SUPFAM" id="SSF53335">
    <property type="entry name" value="S-adenosyl-L-methionine-dependent methyltransferases"/>
    <property type="match status" value="1"/>
</dbReference>
<dbReference type="Gene3D" id="3.40.50.150">
    <property type="entry name" value="Vaccinia Virus protein VP39"/>
    <property type="match status" value="1"/>
</dbReference>
<dbReference type="InterPro" id="IPR029063">
    <property type="entry name" value="SAM-dependent_MTases_sf"/>
</dbReference>
<accession>A0A5B3G9F7</accession>
<dbReference type="GO" id="GO:0008168">
    <property type="term" value="F:methyltransferase activity"/>
    <property type="evidence" value="ECO:0007669"/>
    <property type="project" value="UniProtKB-KW"/>
</dbReference>
<reference evidence="1 2" key="1">
    <citation type="journal article" date="2019" name="Nat. Med.">
        <title>A library of human gut bacterial isolates paired with longitudinal multiomics data enables mechanistic microbiome research.</title>
        <authorList>
            <person name="Poyet M."/>
            <person name="Groussin M."/>
            <person name="Gibbons S.M."/>
            <person name="Avila-Pacheco J."/>
            <person name="Jiang X."/>
            <person name="Kearney S.M."/>
            <person name="Perrotta A.R."/>
            <person name="Berdy B."/>
            <person name="Zhao S."/>
            <person name="Lieberman T.D."/>
            <person name="Swanson P.K."/>
            <person name="Smith M."/>
            <person name="Roesemann S."/>
            <person name="Alexander J.E."/>
            <person name="Rich S.A."/>
            <person name="Livny J."/>
            <person name="Vlamakis H."/>
            <person name="Clish C."/>
            <person name="Bullock K."/>
            <person name="Deik A."/>
            <person name="Scott J."/>
            <person name="Pierce K.A."/>
            <person name="Xavier R.J."/>
            <person name="Alm E.J."/>
        </authorList>
    </citation>
    <scope>NUCLEOTIDE SEQUENCE [LARGE SCALE GENOMIC DNA]</scope>
    <source>
        <strain evidence="1 2">BIOML-A2</strain>
    </source>
</reference>
<comment type="caution">
    <text evidence="1">The sequence shown here is derived from an EMBL/GenBank/DDBJ whole genome shotgun (WGS) entry which is preliminary data.</text>
</comment>
<gene>
    <name evidence="1" type="ORF">F2Y13_07920</name>
</gene>
<sequence length="159" mass="18378">MKTDKLILDACCGPRMMWFDKQNPLAMFMDIRDEECTLCDGRNLEVHPDVVGDFRNMPFEDATFRLVVFDPPHLVRLGANSYTAHKYGKLFSSWETDLKQGFDECMRVLKPEGVLIFKWNETQIAASRIIKIFGVNPLFGHKSGKNSKTQWMCFLKSAY</sequence>
<protein>
    <submittedName>
        <fullName evidence="1">Class I SAM-dependent methyltransferase</fullName>
    </submittedName>
</protein>
<dbReference type="GO" id="GO:0032259">
    <property type="term" value="P:methylation"/>
    <property type="evidence" value="ECO:0007669"/>
    <property type="project" value="UniProtKB-KW"/>
</dbReference>
<evidence type="ECO:0000313" key="1">
    <source>
        <dbReference type="EMBL" id="KAA2370248.1"/>
    </source>
</evidence>
<name>A0A5B3G9F7_9BACT</name>
<dbReference type="Proteomes" id="UP000323567">
    <property type="component" value="Unassembled WGS sequence"/>
</dbReference>
<evidence type="ECO:0000313" key="2">
    <source>
        <dbReference type="Proteomes" id="UP000323567"/>
    </source>
</evidence>